<keyword evidence="1" id="KW-1133">Transmembrane helix</keyword>
<keyword evidence="1" id="KW-0812">Transmembrane</keyword>
<dbReference type="InterPro" id="IPR008969">
    <property type="entry name" value="CarboxyPept-like_regulatory"/>
</dbReference>
<comment type="caution">
    <text evidence="2">The sequence shown here is derived from an EMBL/GenBank/DDBJ whole genome shotgun (WGS) entry which is preliminary data.</text>
</comment>
<proteinExistence type="predicted"/>
<organism evidence="2 3">
    <name type="scientific">Candidatus Bacteroides pullicola</name>
    <dbReference type="NCBI Taxonomy" id="2838475"/>
    <lineage>
        <taxon>Bacteria</taxon>
        <taxon>Pseudomonadati</taxon>
        <taxon>Bacteroidota</taxon>
        <taxon>Bacteroidia</taxon>
        <taxon>Bacteroidales</taxon>
        <taxon>Bacteroidaceae</taxon>
        <taxon>Bacteroides</taxon>
    </lineage>
</organism>
<dbReference type="GO" id="GO:0004180">
    <property type="term" value="F:carboxypeptidase activity"/>
    <property type="evidence" value="ECO:0007669"/>
    <property type="project" value="UniProtKB-KW"/>
</dbReference>
<evidence type="ECO:0000313" key="3">
    <source>
        <dbReference type="Proteomes" id="UP000886851"/>
    </source>
</evidence>
<evidence type="ECO:0000256" key="1">
    <source>
        <dbReference type="SAM" id="Phobius"/>
    </source>
</evidence>
<dbReference type="EMBL" id="DXCV01000065">
    <property type="protein sequence ID" value="HIY89061.1"/>
    <property type="molecule type" value="Genomic_DNA"/>
</dbReference>
<keyword evidence="2" id="KW-0378">Hydrolase</keyword>
<gene>
    <name evidence="2" type="ORF">H9824_10215</name>
</gene>
<reference evidence="2" key="1">
    <citation type="journal article" date="2021" name="PeerJ">
        <title>Extensive microbial diversity within the chicken gut microbiome revealed by metagenomics and culture.</title>
        <authorList>
            <person name="Gilroy R."/>
            <person name="Ravi A."/>
            <person name="Getino M."/>
            <person name="Pursley I."/>
            <person name="Horton D.L."/>
            <person name="Alikhan N.F."/>
            <person name="Baker D."/>
            <person name="Gharbi K."/>
            <person name="Hall N."/>
            <person name="Watson M."/>
            <person name="Adriaenssens E.M."/>
            <person name="Foster-Nyarko E."/>
            <person name="Jarju S."/>
            <person name="Secka A."/>
            <person name="Antonio M."/>
            <person name="Oren A."/>
            <person name="Chaudhuri R.R."/>
            <person name="La Ragione R."/>
            <person name="Hildebrand F."/>
            <person name="Pallen M.J."/>
        </authorList>
    </citation>
    <scope>NUCLEOTIDE SEQUENCE</scope>
    <source>
        <strain evidence="2">Gambia2-208</strain>
    </source>
</reference>
<dbReference type="AlphaFoldDB" id="A0A9D1ZK97"/>
<dbReference type="Proteomes" id="UP000886851">
    <property type="component" value="Unassembled WGS sequence"/>
</dbReference>
<keyword evidence="2" id="KW-0121">Carboxypeptidase</keyword>
<keyword evidence="1" id="KW-0472">Membrane</keyword>
<dbReference type="SUPFAM" id="SSF49464">
    <property type="entry name" value="Carboxypeptidase regulatory domain-like"/>
    <property type="match status" value="1"/>
</dbReference>
<feature type="transmembrane region" description="Helical" evidence="1">
    <location>
        <begin position="172"/>
        <end position="193"/>
    </location>
</feature>
<accession>A0A9D1ZK97</accession>
<evidence type="ECO:0000313" key="2">
    <source>
        <dbReference type="EMBL" id="HIY89061.1"/>
    </source>
</evidence>
<keyword evidence="2" id="KW-0645">Protease</keyword>
<protein>
    <submittedName>
        <fullName evidence="2">Carboxypeptidase-like regulatory domain-containing protein</fullName>
    </submittedName>
</protein>
<name>A0A9D1ZK97_9BACE</name>
<reference evidence="2" key="2">
    <citation type="submission" date="2021-04" db="EMBL/GenBank/DDBJ databases">
        <authorList>
            <person name="Gilroy R."/>
        </authorList>
    </citation>
    <scope>NUCLEOTIDE SEQUENCE</scope>
    <source>
        <strain evidence="2">Gambia2-208</strain>
    </source>
</reference>
<sequence length="365" mass="42427">MKKVHVFIASSAELDEDKTQLDLFFAEKNKIYAERDILFVQKTWKDFESSLHERFLQDRYDAYIRKCDIVLFLFHTKLGKYTLHELEIAKEVFRQSRHHRPRIFIFYKETRQQSPELADFKSFSEQNYGHFCDTYADYAELWNKMEKQLQLLENSGYIVPDHFNPRKATKYVLFYLLLPLLLVGLGFAAFHYYSDMDMTITIQEDPARSIAALPFRQGVLEVQYGEGEKQTFPLDERHREAFIKGIHAKYKGTDAHIRFEADGYEQVDTTVSIAPELVLPIRRNNDLGIIYGSVVDEAGNPLSGVALSTQDLTVQSDAAGNFRLEIPLEKQAEEQLLSAFKPGYQRWTFTGPVMPNVPWNIVLKK</sequence>